<evidence type="ECO:0000313" key="1">
    <source>
        <dbReference type="EMBL" id="PYI66324.1"/>
    </source>
</evidence>
<reference evidence="1 2" key="1">
    <citation type="submission" date="2018-05" db="EMBL/GenBank/DDBJ databases">
        <title>Genetic diversity of glacier-inhabiting Cryobacterium bacteria in China and description of Cryobacterium mengkeensis sp. nov. and Arthrobacter glacialis sp. nov.</title>
        <authorList>
            <person name="Liu Q."/>
            <person name="Xin Y.-H."/>
        </authorList>
    </citation>
    <scope>NUCLEOTIDE SEQUENCE [LARGE SCALE GENOMIC DNA]</scope>
    <source>
        <strain evidence="1 2">LI2</strain>
    </source>
</reference>
<dbReference type="Proteomes" id="UP000247832">
    <property type="component" value="Unassembled WGS sequence"/>
</dbReference>
<proteinExistence type="predicted"/>
<evidence type="ECO:0000313" key="2">
    <source>
        <dbReference type="Proteomes" id="UP000247832"/>
    </source>
</evidence>
<organism evidence="1 2">
    <name type="scientific">Arthrobacter livingstonensis</name>
    <dbReference type="NCBI Taxonomy" id="670078"/>
    <lineage>
        <taxon>Bacteria</taxon>
        <taxon>Bacillati</taxon>
        <taxon>Actinomycetota</taxon>
        <taxon>Actinomycetes</taxon>
        <taxon>Micrococcales</taxon>
        <taxon>Micrococcaceae</taxon>
        <taxon>Arthrobacter</taxon>
    </lineage>
</organism>
<dbReference type="OrthoDB" id="4953191at2"/>
<dbReference type="EMBL" id="QJVD01000016">
    <property type="protein sequence ID" value="PYI66324.1"/>
    <property type="molecule type" value="Genomic_DNA"/>
</dbReference>
<name>A0A2V5L7N2_9MICC</name>
<dbReference type="AlphaFoldDB" id="A0A2V5L7N2"/>
<accession>A0A2V5L7N2</accession>
<keyword evidence="2" id="KW-1185">Reference proteome</keyword>
<comment type="caution">
    <text evidence="1">The sequence shown here is derived from an EMBL/GenBank/DDBJ whole genome shotgun (WGS) entry which is preliminary data.</text>
</comment>
<gene>
    <name evidence="1" type="ORF">CVV68_15015</name>
</gene>
<protein>
    <submittedName>
        <fullName evidence="1">Uncharacterized protein</fullName>
    </submittedName>
</protein>
<sequence length="125" mass="13211">MKRGKRIAIWALCAVLLVGIGTVGMQLWTVHQMTSDWTLWPTEVPSKVQFAGRDFNCGPNLAPSTRTLDGLSLRGKTAGGVDIYSVEPGTGQMTVTSILVKSDIATYSCGVMGGPSLLLGSSPAR</sequence>